<feature type="compositionally biased region" description="Low complexity" evidence="3">
    <location>
        <begin position="1290"/>
        <end position="1304"/>
    </location>
</feature>
<dbReference type="Proteomes" id="UP000678393">
    <property type="component" value="Unassembled WGS sequence"/>
</dbReference>
<feature type="compositionally biased region" description="Low complexity" evidence="3">
    <location>
        <begin position="1156"/>
        <end position="1165"/>
    </location>
</feature>
<feature type="compositionally biased region" description="Polar residues" evidence="3">
    <location>
        <begin position="957"/>
        <end position="966"/>
    </location>
</feature>
<feature type="region of interest" description="Disordered" evidence="3">
    <location>
        <begin position="1067"/>
        <end position="1087"/>
    </location>
</feature>
<feature type="compositionally biased region" description="Polar residues" evidence="3">
    <location>
        <begin position="1203"/>
        <end position="1220"/>
    </location>
</feature>
<organism evidence="4 5">
    <name type="scientific">Candidula unifasciata</name>
    <dbReference type="NCBI Taxonomy" id="100452"/>
    <lineage>
        <taxon>Eukaryota</taxon>
        <taxon>Metazoa</taxon>
        <taxon>Spiralia</taxon>
        <taxon>Lophotrochozoa</taxon>
        <taxon>Mollusca</taxon>
        <taxon>Gastropoda</taxon>
        <taxon>Heterobranchia</taxon>
        <taxon>Euthyneura</taxon>
        <taxon>Panpulmonata</taxon>
        <taxon>Eupulmonata</taxon>
        <taxon>Stylommatophora</taxon>
        <taxon>Helicina</taxon>
        <taxon>Helicoidea</taxon>
        <taxon>Geomitridae</taxon>
        <taxon>Candidula</taxon>
    </lineage>
</organism>
<feature type="region of interest" description="Disordered" evidence="3">
    <location>
        <begin position="507"/>
        <end position="536"/>
    </location>
</feature>
<evidence type="ECO:0000313" key="5">
    <source>
        <dbReference type="Proteomes" id="UP000678393"/>
    </source>
</evidence>
<feature type="region of interest" description="Disordered" evidence="3">
    <location>
        <begin position="1146"/>
        <end position="1312"/>
    </location>
</feature>
<keyword evidence="5" id="KW-1185">Reference proteome</keyword>
<dbReference type="SMART" id="SM00384">
    <property type="entry name" value="AT_hook"/>
    <property type="match status" value="3"/>
</dbReference>
<keyword evidence="2" id="KW-0539">Nucleus</keyword>
<dbReference type="InterPro" id="IPR017956">
    <property type="entry name" value="AT_hook_DNA-bd_motif"/>
</dbReference>
<feature type="compositionally biased region" description="Low complexity" evidence="3">
    <location>
        <begin position="1187"/>
        <end position="1200"/>
    </location>
</feature>
<evidence type="ECO:0000256" key="2">
    <source>
        <dbReference type="ARBA" id="ARBA00023242"/>
    </source>
</evidence>
<feature type="compositionally biased region" description="Polar residues" evidence="3">
    <location>
        <begin position="1250"/>
        <end position="1281"/>
    </location>
</feature>
<feature type="compositionally biased region" description="Polar residues" evidence="3">
    <location>
        <begin position="17"/>
        <end position="26"/>
    </location>
</feature>
<reference evidence="4" key="1">
    <citation type="submission" date="2021-04" db="EMBL/GenBank/DDBJ databases">
        <authorList>
            <consortium name="Molecular Ecology Group"/>
        </authorList>
    </citation>
    <scope>NUCLEOTIDE SEQUENCE</scope>
</reference>
<evidence type="ECO:0008006" key="6">
    <source>
        <dbReference type="Google" id="ProtNLM"/>
    </source>
</evidence>
<feature type="non-terminal residue" evidence="4">
    <location>
        <position position="1492"/>
    </location>
</feature>
<gene>
    <name evidence="4" type="ORF">CUNI_LOCUS1863</name>
</gene>
<dbReference type="OrthoDB" id="79252at2759"/>
<comment type="subcellular location">
    <subcellularLocation>
        <location evidence="1">Nucleus</location>
    </subcellularLocation>
</comment>
<protein>
    <recommendedName>
        <fullName evidence="6">Histone-lysine N-methyltransferase ASH1L</fullName>
    </recommendedName>
</protein>
<sequence length="1492" mass="164732">MSHYGVVEPSSDYETSDAGTNSLNNSLSEEEFTAECSNINSDGLKLMISFRKRSCDDEVDNSPRANLNEATSKDLFAADSERMRMDRQILPSDMESFPNSGKSPCTLSLAGNDSDDMSCFTAPASPSSAMKATASSSSTGREKSLLIEVSHENITAYKEDFLDVLKTSELLKPLKRAEQVGSIVSSANDVHDPLLRLDNLPNVSPDSGIISLDESPYGNDSPSSLVNGEVNIDPHHGLLTSCSIDDHHMIARMEPVASFHLSHEVALDAFDKCTAGQDVLRGTSDIPDEGKGSRSVVAGDHTSSTLSVGKATVSLGQAAAGICHSLKSKCARAPGNNDSVNIHLEVASQSPLSTNGNGIILSSPHKISQAMGRKKRGRPPKKKNSLLFKHKRSTLYTSVYGSESVSERKVTNTDCENSKGSIIDNKDFCHVEQTCLSPPASVRGKTGDQRTNVNCDSSLVKTRTPGRPKGSLSKNKVVDVVFKRTFRNNPHKLNRFASVNGAAPAVGHSKKLESKLKRPRGRPRKIPLPEGNFSNNETLCSPDKGAQGNVTLSSDCYPGLSPSTEPVGSKAAERKVIRRRVSIQRRNKNQELLDDTHESLKLTDFPSDNNLWCGSFTSEQQQLSKTLCSRKIKADLPSNKVKSPVHVEKSVFQDNDLDALLKSVKSSINSQFANEDTNGDILSFENPFRVVHPTSFPKIMRPGPPGLVKPKSKKPKLHVMMRRTKRKKRKKLPNNKPVATNAALTNRTLNVFDTVVLQKKFTVLPQGQTELFTCSVSDKRLSFFNSLVQPSKILASSRLNVFRSGTGVDGPHRSGSPIDMDQLDCSDRRGKKRHRLLYRKSKHRNIIDPVFAADLDTLVTGLNSMSVCENPADNFIRVRPGEVPLPSIFRVIKIDVNKKVKDRIFISETYTLDKSKQPKPRKDTPSPYEIPATGFKPIIKGGRKKSSSDQPIDQREFSSLSDSSDQCLPPKKRHRLVNMEVSLMHSSVLGSAEETAFLNRDLKSLAWKRRGRRPRKLSGLEENKDEKFMQGRLGQLFVDQALTIDTSSFSVGGSSVCTPSLSPCPSRLSTRSSTMPSLSSPSPTGSATFRNRQCLKSTFPLACPLHSSSHCLTDRLSCAECRLLEQSASPGILHPGRTTLRSLSVQASESSHCSERPVSSSEPSPIGKETLQLDRMQVRSVQKLKKSPSLSVHDSDSSPPRLQKNTSLSPNTYHSSSSCSDPPEITPFKRCMSPRRQSSYRESPIVLESPVSTTLSKKICSDTSPQRSLRQPSTKSASLSSARKLCNKRSTSPQSSSKSVIQSSHPEFEPLPLEHCSKRKLVEEIQAATACESDDDSSYSRVDNHNHKAQLPSSTSDVSMGQPPRKRFQRVGLFSDFYKDEEPRKRCENMVKCRDKLVYVKEEHEFGLIPQPLHIGQYYMRQNQDFQLPYDIWWQHIHQQLPKKAEPKIKFRTIRTNVYSDSRVSSRKLEVPLCSCIPLHCGGKGCGDDCLN</sequence>
<feature type="region of interest" description="Disordered" evidence="3">
    <location>
        <begin position="805"/>
        <end position="824"/>
    </location>
</feature>
<dbReference type="PANTHER" id="PTHR46147:SF3">
    <property type="entry name" value="HISTONE-LYSINE N-METHYLTRANSFERASE ASH1"/>
    <property type="match status" value="1"/>
</dbReference>
<proteinExistence type="predicted"/>
<feature type="region of interest" description="Disordered" evidence="3">
    <location>
        <begin position="913"/>
        <end position="971"/>
    </location>
</feature>
<feature type="region of interest" description="Disordered" evidence="3">
    <location>
        <begin position="281"/>
        <end position="300"/>
    </location>
</feature>
<feature type="region of interest" description="Disordered" evidence="3">
    <location>
        <begin position="1"/>
        <end position="26"/>
    </location>
</feature>
<comment type="caution">
    <text evidence="4">The sequence shown here is derived from an EMBL/GenBank/DDBJ whole genome shotgun (WGS) entry which is preliminary data.</text>
</comment>
<dbReference type="GO" id="GO:0042800">
    <property type="term" value="F:histone H3K4 methyltransferase activity"/>
    <property type="evidence" value="ECO:0007669"/>
    <property type="project" value="TreeGrafter"/>
</dbReference>
<dbReference type="GO" id="GO:0005654">
    <property type="term" value="C:nucleoplasm"/>
    <property type="evidence" value="ECO:0007669"/>
    <property type="project" value="TreeGrafter"/>
</dbReference>
<evidence type="ECO:0000313" key="4">
    <source>
        <dbReference type="EMBL" id="CAG5116305.1"/>
    </source>
</evidence>
<feature type="region of interest" description="Disordered" evidence="3">
    <location>
        <begin position="1332"/>
        <end position="1364"/>
    </location>
</feature>
<evidence type="ECO:0000256" key="3">
    <source>
        <dbReference type="SAM" id="MobiDB-lite"/>
    </source>
</evidence>
<accession>A0A8S3YL06</accession>
<dbReference type="PANTHER" id="PTHR46147">
    <property type="entry name" value="HISTONE-LYSINE N-METHYLTRANSFERASE ASH1"/>
    <property type="match status" value="1"/>
</dbReference>
<dbReference type="GO" id="GO:0006355">
    <property type="term" value="P:regulation of DNA-templated transcription"/>
    <property type="evidence" value="ECO:0007669"/>
    <property type="project" value="TreeGrafter"/>
</dbReference>
<name>A0A8S3YL06_9EUPU</name>
<feature type="compositionally biased region" description="Basic and acidic residues" evidence="3">
    <location>
        <begin position="913"/>
        <end position="924"/>
    </location>
</feature>
<dbReference type="GO" id="GO:0003677">
    <property type="term" value="F:DNA binding"/>
    <property type="evidence" value="ECO:0007669"/>
    <property type="project" value="InterPro"/>
</dbReference>
<dbReference type="PRINTS" id="PR00929">
    <property type="entry name" value="ATHOOK"/>
</dbReference>
<evidence type="ECO:0000256" key="1">
    <source>
        <dbReference type="ARBA" id="ARBA00004123"/>
    </source>
</evidence>
<dbReference type="EMBL" id="CAJHNH020000234">
    <property type="protein sequence ID" value="CAG5116305.1"/>
    <property type="molecule type" value="Genomic_DNA"/>
</dbReference>